<organism evidence="1 2">
    <name type="scientific">Pseudoalteromonas carrageenovora IAM 12662</name>
    <dbReference type="NCBI Taxonomy" id="1314868"/>
    <lineage>
        <taxon>Bacteria</taxon>
        <taxon>Pseudomonadati</taxon>
        <taxon>Pseudomonadota</taxon>
        <taxon>Gammaproteobacteria</taxon>
        <taxon>Alteromonadales</taxon>
        <taxon>Pseudoalteromonadaceae</taxon>
        <taxon>Pseudoalteromonas</taxon>
    </lineage>
</organism>
<name>A0ABR9ETE9_PSEVC</name>
<gene>
    <name evidence="1" type="ORF">PCARR_a1613</name>
</gene>
<dbReference type="EMBL" id="AQGW01000020">
    <property type="protein sequence ID" value="MBE0383295.1"/>
    <property type="molecule type" value="Genomic_DNA"/>
</dbReference>
<comment type="caution">
    <text evidence="1">The sequence shown here is derived from an EMBL/GenBank/DDBJ whole genome shotgun (WGS) entry which is preliminary data.</text>
</comment>
<evidence type="ECO:0000313" key="2">
    <source>
        <dbReference type="Proteomes" id="UP000615003"/>
    </source>
</evidence>
<accession>A0ABR9ETE9</accession>
<evidence type="ECO:0000313" key="1">
    <source>
        <dbReference type="EMBL" id="MBE0383295.1"/>
    </source>
</evidence>
<protein>
    <submittedName>
        <fullName evidence="1">Uncharacterized protein</fullName>
    </submittedName>
</protein>
<sequence length="37" mass="4312">MQGNKYKKAWRKKSPVKKLKGLKGLCLGRSARFKTYI</sequence>
<reference evidence="1 2" key="1">
    <citation type="submission" date="2015-06" db="EMBL/GenBank/DDBJ databases">
        <title>Genome sequence of Pseudoalteromonas carrageenovora.</title>
        <authorList>
            <person name="Xie B.-B."/>
            <person name="Rong J.-C."/>
            <person name="Qin Q.-L."/>
            <person name="Zhang Y.-Z."/>
        </authorList>
    </citation>
    <scope>NUCLEOTIDE SEQUENCE [LARGE SCALE GENOMIC DNA]</scope>
    <source>
        <strain evidence="1 2">IAM 12662</strain>
    </source>
</reference>
<keyword evidence="2" id="KW-1185">Reference proteome</keyword>
<dbReference type="Proteomes" id="UP000615003">
    <property type="component" value="Unassembled WGS sequence"/>
</dbReference>
<proteinExistence type="predicted"/>